<reference evidence="2 3" key="1">
    <citation type="submission" date="2016-09" db="EMBL/GenBank/DDBJ databases">
        <authorList>
            <person name="Capua I."/>
            <person name="De Benedictis P."/>
            <person name="Joannis T."/>
            <person name="Lombin L.H."/>
            <person name="Cattoli G."/>
        </authorList>
    </citation>
    <scope>NUCLEOTIDE SEQUENCE [LARGE SCALE GENOMIC DNA]</scope>
    <source>
        <strain evidence="2 3">IMI 309357</strain>
    </source>
</reference>
<dbReference type="AlphaFoldDB" id="A0A1G4AVK3"/>
<evidence type="ECO:0000313" key="2">
    <source>
        <dbReference type="EMBL" id="OHE93082.1"/>
    </source>
</evidence>
<evidence type="ECO:0000256" key="1">
    <source>
        <dbReference type="SAM" id="MobiDB-lite"/>
    </source>
</evidence>
<feature type="compositionally biased region" description="Polar residues" evidence="1">
    <location>
        <begin position="8"/>
        <end position="22"/>
    </location>
</feature>
<name>A0A1G4AVK3_9PEZI</name>
<evidence type="ECO:0000313" key="3">
    <source>
        <dbReference type="Proteomes" id="UP000176998"/>
    </source>
</evidence>
<dbReference type="EMBL" id="MJBS01000129">
    <property type="protein sequence ID" value="OHE93082.1"/>
    <property type="molecule type" value="Genomic_DNA"/>
</dbReference>
<proteinExistence type="predicted"/>
<protein>
    <submittedName>
        <fullName evidence="2">Uncharacterized protein</fullName>
    </submittedName>
</protein>
<sequence length="22" mass="2474">MEPRRIKTSSVNSNLSRSKLLG</sequence>
<accession>A0A1G4AVK3</accession>
<comment type="caution">
    <text evidence="2">The sequence shown here is derived from an EMBL/GenBank/DDBJ whole genome shotgun (WGS) entry which is preliminary data.</text>
</comment>
<organism evidence="2 3">
    <name type="scientific">Colletotrichum orchidophilum</name>
    <dbReference type="NCBI Taxonomy" id="1209926"/>
    <lineage>
        <taxon>Eukaryota</taxon>
        <taxon>Fungi</taxon>
        <taxon>Dikarya</taxon>
        <taxon>Ascomycota</taxon>
        <taxon>Pezizomycotina</taxon>
        <taxon>Sordariomycetes</taxon>
        <taxon>Hypocreomycetidae</taxon>
        <taxon>Glomerellales</taxon>
        <taxon>Glomerellaceae</taxon>
        <taxon>Colletotrichum</taxon>
    </lineage>
</organism>
<gene>
    <name evidence="2" type="ORF">CORC01_11639</name>
</gene>
<feature type="region of interest" description="Disordered" evidence="1">
    <location>
        <begin position="1"/>
        <end position="22"/>
    </location>
</feature>
<keyword evidence="3" id="KW-1185">Reference proteome</keyword>
<dbReference type="Proteomes" id="UP000176998">
    <property type="component" value="Unassembled WGS sequence"/>
</dbReference>